<sequence length="309" mass="34008">MNEQPPSAPDDFENHHAHFVCERIGQDGWLPYREIRLPVDDLGFRQAVTAVERLRTYDGQPFLPAEHWQRFRNTLALVGIANVPSVETLDRRMRELLDRNDALIAAQRDVGITAWATPGDRIGSKPTMAMHLNAIDHEAGEKRRSIGQPVVLTEVVQPDQASWPRQAKVRCRLHYFIADTHASDAAPGSTGLLRDSDGSWTESSVANIGLVIGGELVLAPAERILPGVTQAFVVKHAGSLGIATQRKPLTTSMILDAEAMLLMGTDTGLWFASEVSEIREGQATVIRRFKTPEIGSIVRRLQSGFPGIA</sequence>
<dbReference type="RefSeq" id="WP_250927086.1">
    <property type="nucleotide sequence ID" value="NZ_JAMQBK010000008.1"/>
</dbReference>
<evidence type="ECO:0000313" key="3">
    <source>
        <dbReference type="Proteomes" id="UP001202961"/>
    </source>
</evidence>
<keyword evidence="3" id="KW-1185">Reference proteome</keyword>
<dbReference type="PANTHER" id="PTHR42743">
    <property type="entry name" value="AMINO-ACID AMINOTRANSFERASE"/>
    <property type="match status" value="1"/>
</dbReference>
<name>A0ABT0TXV8_9BACT</name>
<dbReference type="EMBL" id="JAMQBK010000008">
    <property type="protein sequence ID" value="MCM2369420.1"/>
    <property type="molecule type" value="Genomic_DNA"/>
</dbReference>
<evidence type="ECO:0000313" key="2">
    <source>
        <dbReference type="EMBL" id="MCM2369420.1"/>
    </source>
</evidence>
<comment type="caution">
    <text evidence="2">The sequence shown here is derived from an EMBL/GenBank/DDBJ whole genome shotgun (WGS) entry which is preliminary data.</text>
</comment>
<dbReference type="Gene3D" id="3.20.10.10">
    <property type="entry name" value="D-amino Acid Aminotransferase, subunit A, domain 2"/>
    <property type="match status" value="1"/>
</dbReference>
<gene>
    <name evidence="2" type="ORF">NB063_02170</name>
</gene>
<dbReference type="InterPro" id="IPR043132">
    <property type="entry name" value="BCAT-like_C"/>
</dbReference>
<protein>
    <submittedName>
        <fullName evidence="2">Aminotransferase class IV</fullName>
    </submittedName>
</protein>
<comment type="similarity">
    <text evidence="1">Belongs to the class-IV pyridoxal-phosphate-dependent aminotransferase family.</text>
</comment>
<dbReference type="GO" id="GO:0008483">
    <property type="term" value="F:transaminase activity"/>
    <property type="evidence" value="ECO:0007669"/>
    <property type="project" value="UniProtKB-KW"/>
</dbReference>
<dbReference type="InterPro" id="IPR043131">
    <property type="entry name" value="BCAT-like_N"/>
</dbReference>
<organism evidence="2 3">
    <name type="scientific">Aporhodopirellula aestuarii</name>
    <dbReference type="NCBI Taxonomy" id="2950107"/>
    <lineage>
        <taxon>Bacteria</taxon>
        <taxon>Pseudomonadati</taxon>
        <taxon>Planctomycetota</taxon>
        <taxon>Planctomycetia</taxon>
        <taxon>Pirellulales</taxon>
        <taxon>Pirellulaceae</taxon>
        <taxon>Aporhodopirellula</taxon>
    </lineage>
</organism>
<dbReference type="Pfam" id="PF01063">
    <property type="entry name" value="Aminotran_4"/>
    <property type="match status" value="1"/>
</dbReference>
<keyword evidence="2" id="KW-0032">Aminotransferase</keyword>
<dbReference type="PANTHER" id="PTHR42743:SF4">
    <property type="entry name" value="BRANCHED-CHAIN-AMINO-ACID AMINOTRANSFERASE-RELATED"/>
    <property type="match status" value="1"/>
</dbReference>
<evidence type="ECO:0000256" key="1">
    <source>
        <dbReference type="ARBA" id="ARBA00009320"/>
    </source>
</evidence>
<dbReference type="Gene3D" id="3.30.470.10">
    <property type="match status" value="1"/>
</dbReference>
<dbReference type="InterPro" id="IPR036038">
    <property type="entry name" value="Aminotransferase-like"/>
</dbReference>
<keyword evidence="2" id="KW-0808">Transferase</keyword>
<dbReference type="Proteomes" id="UP001202961">
    <property type="component" value="Unassembled WGS sequence"/>
</dbReference>
<dbReference type="InterPro" id="IPR001544">
    <property type="entry name" value="Aminotrans_IV"/>
</dbReference>
<dbReference type="InterPro" id="IPR050571">
    <property type="entry name" value="Class-IV_PLP-Dep_Aminotrnsfr"/>
</dbReference>
<proteinExistence type="inferred from homology"/>
<accession>A0ABT0TXV8</accession>
<dbReference type="SUPFAM" id="SSF56752">
    <property type="entry name" value="D-aminoacid aminotransferase-like PLP-dependent enzymes"/>
    <property type="match status" value="1"/>
</dbReference>
<reference evidence="2 3" key="1">
    <citation type="journal article" date="2022" name="Syst. Appl. Microbiol.">
        <title>Rhodopirellula aestuarii sp. nov., a novel member of the genus Rhodopirellula isolated from brackish sediments collected in the Tagus River estuary, Portugal.</title>
        <authorList>
            <person name="Vitorino I.R."/>
            <person name="Klimek D."/>
            <person name="Calusinska M."/>
            <person name="Lobo-da-Cunha A."/>
            <person name="Vasconcelos V."/>
            <person name="Lage O.M."/>
        </authorList>
    </citation>
    <scope>NUCLEOTIDE SEQUENCE [LARGE SCALE GENOMIC DNA]</scope>
    <source>
        <strain evidence="2 3">ICT_H3.1</strain>
    </source>
</reference>